<feature type="compositionally biased region" description="Basic and acidic residues" evidence="4">
    <location>
        <begin position="338"/>
        <end position="363"/>
    </location>
</feature>
<accession>A0A871RBJ4</accession>
<feature type="compositionally biased region" description="Basic and acidic residues" evidence="4">
    <location>
        <begin position="412"/>
        <end position="426"/>
    </location>
</feature>
<dbReference type="GO" id="GO:0005673">
    <property type="term" value="C:transcription factor TFIIE complex"/>
    <property type="evidence" value="ECO:0007669"/>
    <property type="project" value="TreeGrafter"/>
</dbReference>
<proteinExistence type="inferred from homology"/>
<evidence type="ECO:0000256" key="1">
    <source>
        <dbReference type="ARBA" id="ARBA00008947"/>
    </source>
</evidence>
<dbReference type="InterPro" id="IPR002853">
    <property type="entry name" value="TFIIE_asu"/>
</dbReference>
<feature type="compositionally biased region" description="Basic and acidic residues" evidence="4">
    <location>
        <begin position="319"/>
        <end position="331"/>
    </location>
</feature>
<feature type="region of interest" description="Disordered" evidence="4">
    <location>
        <begin position="269"/>
        <end position="568"/>
    </location>
</feature>
<keyword evidence="3" id="KW-0804">Transcription</keyword>
<dbReference type="SMART" id="SM00531">
    <property type="entry name" value="TFIIE"/>
    <property type="match status" value="1"/>
</dbReference>
<reference evidence="6" key="1">
    <citation type="submission" date="2020-10" db="EMBL/GenBank/DDBJ databases">
        <authorList>
            <person name="Palmer J.M."/>
        </authorList>
    </citation>
    <scope>NUCLEOTIDE SEQUENCE</scope>
    <source>
        <strain evidence="6">UCD 2041</strain>
    </source>
</reference>
<dbReference type="Gene3D" id="3.30.40.10">
    <property type="entry name" value="Zinc/RING finger domain, C3HC4 (zinc finger)"/>
    <property type="match status" value="1"/>
</dbReference>
<reference evidence="6" key="2">
    <citation type="journal article" name="BMC Genomics">
        <title>New genome assemblies reveal patterns of domestication and adaptation across Brettanomyces (Dekkera) species.</title>
        <authorList>
            <person name="Roach M.J."/>
            <person name="Borneman A.R."/>
        </authorList>
    </citation>
    <scope>NUCLEOTIDE SEQUENCE</scope>
    <source>
        <strain evidence="6">UCD 2041</strain>
    </source>
</reference>
<dbReference type="GeneID" id="64575572"/>
<dbReference type="Proteomes" id="UP000663131">
    <property type="component" value="Chromosome 6"/>
</dbReference>
<dbReference type="InterPro" id="IPR013083">
    <property type="entry name" value="Znf_RING/FYVE/PHD"/>
</dbReference>
<feature type="compositionally biased region" description="Basic and acidic residues" evidence="4">
    <location>
        <begin position="269"/>
        <end position="278"/>
    </location>
</feature>
<feature type="compositionally biased region" description="Acidic residues" evidence="4">
    <location>
        <begin position="546"/>
        <end position="568"/>
    </location>
</feature>
<dbReference type="SUPFAM" id="SSF57783">
    <property type="entry name" value="Zinc beta-ribbon"/>
    <property type="match status" value="1"/>
</dbReference>
<dbReference type="PROSITE" id="PS51344">
    <property type="entry name" value="HTH_TFE_IIE"/>
    <property type="match status" value="1"/>
</dbReference>
<dbReference type="InterPro" id="IPR039997">
    <property type="entry name" value="TFE"/>
</dbReference>
<feature type="compositionally biased region" description="Polar residues" evidence="4">
    <location>
        <begin position="364"/>
        <end position="380"/>
    </location>
</feature>
<evidence type="ECO:0000256" key="4">
    <source>
        <dbReference type="SAM" id="MobiDB-lite"/>
    </source>
</evidence>
<keyword evidence="2" id="KW-0805">Transcription regulation</keyword>
<evidence type="ECO:0000256" key="3">
    <source>
        <dbReference type="ARBA" id="ARBA00023163"/>
    </source>
</evidence>
<protein>
    <recommendedName>
        <fullName evidence="5">HTH TFE/IIEalpha-type domain-containing protein</fullName>
    </recommendedName>
</protein>
<dbReference type="InterPro" id="IPR024550">
    <property type="entry name" value="TFIIEa/SarR/Rpc3_HTH_dom"/>
</dbReference>
<evidence type="ECO:0000313" key="6">
    <source>
        <dbReference type="EMBL" id="QOU19500.1"/>
    </source>
</evidence>
<gene>
    <name evidence="6" type="ORF">BRETT_003649</name>
</gene>
<feature type="compositionally biased region" description="Polar residues" evidence="4">
    <location>
        <begin position="427"/>
        <end position="437"/>
    </location>
</feature>
<organism evidence="6 7">
    <name type="scientific">Dekkera bruxellensis</name>
    <name type="common">Brettanomyces custersii</name>
    <dbReference type="NCBI Taxonomy" id="5007"/>
    <lineage>
        <taxon>Eukaryota</taxon>
        <taxon>Fungi</taxon>
        <taxon>Dikarya</taxon>
        <taxon>Ascomycota</taxon>
        <taxon>Saccharomycotina</taxon>
        <taxon>Pichiomycetes</taxon>
        <taxon>Pichiales</taxon>
        <taxon>Pichiaceae</taxon>
        <taxon>Brettanomyces</taxon>
    </lineage>
</organism>
<feature type="compositionally biased region" description="Basic and acidic residues" evidence="4">
    <location>
        <begin position="534"/>
        <end position="545"/>
    </location>
</feature>
<evidence type="ECO:0000313" key="7">
    <source>
        <dbReference type="Proteomes" id="UP000663131"/>
    </source>
</evidence>
<feature type="compositionally biased region" description="Basic and acidic residues" evidence="4">
    <location>
        <begin position="494"/>
        <end position="515"/>
    </location>
</feature>
<sequence>MNAQRQVVENEVFHLLRLAARSFYPHQCVLILEALMFHSVLYEEDLLKLTCMHKKVFRSFCNRLLDDRLITSYTQKEETSGPAGQYRWLSRAYYYIHYLEAIDSIKWKVHCLVKFVKDEIGQFNDPQGYVCPTCHAKYSLLDVPSLLSEDKMRFECSVCGDTLVEDDTDLEAQKGQEKLERLMAQLEPIIESLKKIDTMKVDDNNFETALIKAVPPSSNSIAAYTVTNRTGRRKKAGNDGTSAAARRSQATIHVSITADDEDIKRERMQREKRNEKLRQNALPSWHRESAVGGGSLGVLHDEPIPTEQQQDSANVQVKIEGESEDSTKVKQESGVTKPKVEPGFEHAESPVKQEDENTNKEELSQPSPSVSQENSKILNSSDEEDNTSGNNTAVEIKGEEPPSTGLSMESDVLAKVKDETKEKSDKQPSSGSATTEELNALTAYYAQLRQRQAEEEEEEEDEEEEEEDGDGENDEDDVDEFEAFEEADEEDGKNDENSSDEEKNKNSPEKQHTDDISDEDNEKTGEQMNPDNQSEEKHDATKDSDQDMDDEDIDDAIFEEMEEMSDAE</sequence>
<dbReference type="OrthoDB" id="361102at2759"/>
<feature type="compositionally biased region" description="Acidic residues" evidence="4">
    <location>
        <begin position="454"/>
        <end position="493"/>
    </location>
</feature>
<evidence type="ECO:0000256" key="2">
    <source>
        <dbReference type="ARBA" id="ARBA00023015"/>
    </source>
</evidence>
<dbReference type="PANTHER" id="PTHR13097">
    <property type="entry name" value="TRANSCRIPTION INITIATION FACTOR IIE, ALPHA SUBUNIT"/>
    <property type="match status" value="1"/>
</dbReference>
<dbReference type="AlphaFoldDB" id="A0A871RBJ4"/>
<dbReference type="RefSeq" id="XP_041135993.1">
    <property type="nucleotide sequence ID" value="XM_041282154.1"/>
</dbReference>
<dbReference type="EMBL" id="CP063134">
    <property type="protein sequence ID" value="QOU19500.1"/>
    <property type="molecule type" value="Genomic_DNA"/>
</dbReference>
<dbReference type="InterPro" id="IPR017919">
    <property type="entry name" value="TFIIE/TFIIEa_HTH"/>
</dbReference>
<evidence type="ECO:0000259" key="5">
    <source>
        <dbReference type="PROSITE" id="PS51344"/>
    </source>
</evidence>
<name>A0A871RBJ4_DEKBR</name>
<feature type="domain" description="HTH TFE/IIEalpha-type" evidence="5">
    <location>
        <begin position="12"/>
        <end position="106"/>
    </location>
</feature>
<dbReference type="PANTHER" id="PTHR13097:SF7">
    <property type="entry name" value="GENERAL TRANSCRIPTION FACTOR IIE SUBUNIT 1"/>
    <property type="match status" value="1"/>
</dbReference>
<dbReference type="GO" id="GO:0006367">
    <property type="term" value="P:transcription initiation at RNA polymerase II promoter"/>
    <property type="evidence" value="ECO:0007669"/>
    <property type="project" value="InterPro"/>
</dbReference>
<comment type="similarity">
    <text evidence="1">Belongs to the TFIIE alpha subunit family.</text>
</comment>
<dbReference type="KEGG" id="bbrx:BRETT_003649"/>
<feature type="compositionally biased region" description="Polar residues" evidence="4">
    <location>
        <begin position="306"/>
        <end position="315"/>
    </location>
</feature>
<dbReference type="Pfam" id="PF02002">
    <property type="entry name" value="TFIIE_alpha"/>
    <property type="match status" value="1"/>
</dbReference>